<reference evidence="14 15" key="1">
    <citation type="submission" date="2018-05" db="EMBL/GenBank/DDBJ databases">
        <title>Genomic Encyclopedia of Archaeal and Bacterial Type Strains, Phase II (KMG-II): from individual species to whole genera.</title>
        <authorList>
            <person name="Goeker M."/>
        </authorList>
    </citation>
    <scope>NUCLEOTIDE SEQUENCE [LARGE SCALE GENOMIC DNA]</scope>
    <source>
        <strain evidence="14 15">DSM 19975</strain>
    </source>
</reference>
<dbReference type="Gene3D" id="2.40.170.20">
    <property type="entry name" value="TonB-dependent receptor, beta-barrel domain"/>
    <property type="match status" value="1"/>
</dbReference>
<dbReference type="GO" id="GO:0044718">
    <property type="term" value="P:siderophore transmembrane transport"/>
    <property type="evidence" value="ECO:0007669"/>
    <property type="project" value="TreeGrafter"/>
</dbReference>
<evidence type="ECO:0000256" key="7">
    <source>
        <dbReference type="ARBA" id="ARBA00023136"/>
    </source>
</evidence>
<evidence type="ECO:0000256" key="4">
    <source>
        <dbReference type="ARBA" id="ARBA00022692"/>
    </source>
</evidence>
<evidence type="ECO:0000256" key="2">
    <source>
        <dbReference type="ARBA" id="ARBA00022448"/>
    </source>
</evidence>
<keyword evidence="15" id="KW-1185">Reference proteome</keyword>
<evidence type="ECO:0000256" key="5">
    <source>
        <dbReference type="ARBA" id="ARBA00022729"/>
    </source>
</evidence>
<dbReference type="PANTHER" id="PTHR30069:SF29">
    <property type="entry name" value="HEMOGLOBIN AND HEMOGLOBIN-HAPTOGLOBIN-BINDING PROTEIN 1-RELATED"/>
    <property type="match status" value="1"/>
</dbReference>
<dbReference type="EMBL" id="QGHA01000003">
    <property type="protein sequence ID" value="PWK78315.1"/>
    <property type="molecule type" value="Genomic_DNA"/>
</dbReference>
<dbReference type="AlphaFoldDB" id="A0A316HJC5"/>
<evidence type="ECO:0000259" key="13">
    <source>
        <dbReference type="Pfam" id="PF07715"/>
    </source>
</evidence>
<keyword evidence="5" id="KW-0732">Signal</keyword>
<keyword evidence="4 10" id="KW-0812">Transmembrane</keyword>
<dbReference type="SUPFAM" id="SSF49452">
    <property type="entry name" value="Starch-binding domain-like"/>
    <property type="match status" value="1"/>
</dbReference>
<proteinExistence type="inferred from homology"/>
<keyword evidence="9 10" id="KW-0998">Cell outer membrane</keyword>
<evidence type="ECO:0000256" key="10">
    <source>
        <dbReference type="PROSITE-ProRule" id="PRU01360"/>
    </source>
</evidence>
<comment type="caution">
    <text evidence="14">The sequence shown here is derived from an EMBL/GenBank/DDBJ whole genome shotgun (WGS) entry which is preliminary data.</text>
</comment>
<evidence type="ECO:0000313" key="15">
    <source>
        <dbReference type="Proteomes" id="UP000245678"/>
    </source>
</evidence>
<dbReference type="InterPro" id="IPR037066">
    <property type="entry name" value="Plug_dom_sf"/>
</dbReference>
<keyword evidence="7 10" id="KW-0472">Membrane</keyword>
<dbReference type="Pfam" id="PF07715">
    <property type="entry name" value="Plug"/>
    <property type="match status" value="1"/>
</dbReference>
<evidence type="ECO:0000256" key="8">
    <source>
        <dbReference type="ARBA" id="ARBA00023170"/>
    </source>
</evidence>
<keyword evidence="6 11" id="KW-0798">TonB box</keyword>
<feature type="domain" description="TonB-dependent receptor plug" evidence="13">
    <location>
        <begin position="132"/>
        <end position="237"/>
    </location>
</feature>
<dbReference type="GO" id="GO:0030246">
    <property type="term" value="F:carbohydrate binding"/>
    <property type="evidence" value="ECO:0007669"/>
    <property type="project" value="InterPro"/>
</dbReference>
<protein>
    <submittedName>
        <fullName evidence="14">Iron complex outermembrane receptor protein</fullName>
    </submittedName>
</protein>
<dbReference type="Proteomes" id="UP000245678">
    <property type="component" value="Unassembled WGS sequence"/>
</dbReference>
<evidence type="ECO:0000256" key="11">
    <source>
        <dbReference type="RuleBase" id="RU003357"/>
    </source>
</evidence>
<dbReference type="GO" id="GO:0015344">
    <property type="term" value="F:siderophore uptake transmembrane transporter activity"/>
    <property type="evidence" value="ECO:0007669"/>
    <property type="project" value="TreeGrafter"/>
</dbReference>
<evidence type="ECO:0000256" key="1">
    <source>
        <dbReference type="ARBA" id="ARBA00004571"/>
    </source>
</evidence>
<evidence type="ECO:0000256" key="3">
    <source>
        <dbReference type="ARBA" id="ARBA00022452"/>
    </source>
</evidence>
<dbReference type="InterPro" id="IPR039426">
    <property type="entry name" value="TonB-dep_rcpt-like"/>
</dbReference>
<dbReference type="GO" id="GO:0009279">
    <property type="term" value="C:cell outer membrane"/>
    <property type="evidence" value="ECO:0007669"/>
    <property type="project" value="UniProtKB-SubCell"/>
</dbReference>
<comment type="similarity">
    <text evidence="10 11">Belongs to the TonB-dependent receptor family.</text>
</comment>
<dbReference type="Pfam" id="PF00593">
    <property type="entry name" value="TonB_dep_Rec_b-barrel"/>
    <property type="match status" value="1"/>
</dbReference>
<evidence type="ECO:0000313" key="14">
    <source>
        <dbReference type="EMBL" id="PWK78315.1"/>
    </source>
</evidence>
<dbReference type="Pfam" id="PF13715">
    <property type="entry name" value="CarbopepD_reg_2"/>
    <property type="match status" value="1"/>
</dbReference>
<dbReference type="InterPro" id="IPR000531">
    <property type="entry name" value="Beta-barrel_TonB"/>
</dbReference>
<dbReference type="Gene3D" id="2.60.40.1120">
    <property type="entry name" value="Carboxypeptidase-like, regulatory domain"/>
    <property type="match status" value="1"/>
</dbReference>
<keyword evidence="2 10" id="KW-0813">Transport</keyword>
<dbReference type="PROSITE" id="PS52016">
    <property type="entry name" value="TONB_DEPENDENT_REC_3"/>
    <property type="match status" value="1"/>
</dbReference>
<organism evidence="14 15">
    <name type="scientific">Mucilaginibacter oryzae</name>
    <dbReference type="NCBI Taxonomy" id="468058"/>
    <lineage>
        <taxon>Bacteria</taxon>
        <taxon>Pseudomonadati</taxon>
        <taxon>Bacteroidota</taxon>
        <taxon>Sphingobacteriia</taxon>
        <taxon>Sphingobacteriales</taxon>
        <taxon>Sphingobacteriaceae</taxon>
        <taxon>Mucilaginibacter</taxon>
    </lineage>
</organism>
<keyword evidence="8 14" id="KW-0675">Receptor</keyword>
<dbReference type="InterPro" id="IPR013784">
    <property type="entry name" value="Carb-bd-like_fold"/>
</dbReference>
<feature type="domain" description="TonB-dependent receptor-like beta-barrel" evidence="12">
    <location>
        <begin position="287"/>
        <end position="792"/>
    </location>
</feature>
<dbReference type="PANTHER" id="PTHR30069">
    <property type="entry name" value="TONB-DEPENDENT OUTER MEMBRANE RECEPTOR"/>
    <property type="match status" value="1"/>
</dbReference>
<gene>
    <name evidence="14" type="ORF">LX99_02155</name>
</gene>
<dbReference type="Gene3D" id="2.170.130.10">
    <property type="entry name" value="TonB-dependent receptor, plug domain"/>
    <property type="match status" value="1"/>
</dbReference>
<evidence type="ECO:0000256" key="9">
    <source>
        <dbReference type="ARBA" id="ARBA00023237"/>
    </source>
</evidence>
<evidence type="ECO:0000259" key="12">
    <source>
        <dbReference type="Pfam" id="PF00593"/>
    </source>
</evidence>
<sequence length="835" mass="92866">MGIALYLSNKTSMKIPYILLLLIVITIPVAVRAQTGILKGRITSSGDAVPYATIALAGSQTGTNSNDQGYYELKNIQPGRYEVWFSAIGYFTEKHEVTIPKGLVTTLSCNLKENSSKLNEVVVTGVSRKTELRRNPIPIAVITKREMNQNVNNNIIDAIVKGVPGVSAVTTGPNISKPFIRGLGYNRVLTLYDGIRQEGQQWGDEHGIEIDEYGLGRAEVVKGPASLTYGSDALAGVINMIPAMPEGADGIWKGDYLVDYHTNNGMIGTSLGLAYQKAAWKYSFRASAKTAHDYQNKTDGFVYNTGFREYNLSGNMRTDKKWGSWQLSGTWYDNKQEIPDGSRDSVTRRFTKQVAEGAGDDIKNRPLVGDNELKSYAIAPLHQRIQHYRLYSYGKIKTGQGSIDVALGLQQSVRREYNHSVMVNQPGLYVVLNTLNYDVKYNLPVFRGIESTIGLNGMCQTNRSKTATDFPIPDYNLFDAGAFFFSRKTFGKVDISGGLRYDSRAIRWHDFYVGPNPANGFNRHVIPPDTAGANLQFPAFKHAYHGFSGSLGLTYNVTEKLLLKVNIARGYRAPNITEIGSNGLDPGAHIVYLGDRTFKPEFSLQQDVGIISYLNDLDLMAELFNNNIDNYIYQAKLNDANGNPVVVVPGNSTYKYQQSAARLYGAELTVNLHPQKLKWLAFNNSLAYVAGINKNRQLIAQSNGAARYLPFIPPLHVRSELKFTLQQSGKIFSKTYFKVEAGIYAAQNRYYALDNTETATPGYTLINAGAGTRIKTKPGRTLCELFLQVDNLFDKVYQSNLNRLKYFEYYTASPNGRSGIYNMGRNLSFKAVFPF</sequence>
<keyword evidence="3 10" id="KW-1134">Transmembrane beta strand</keyword>
<comment type="subcellular location">
    <subcellularLocation>
        <location evidence="1 10">Cell outer membrane</location>
        <topology evidence="1 10">Multi-pass membrane protein</topology>
    </subcellularLocation>
</comment>
<accession>A0A316HJC5</accession>
<dbReference type="InterPro" id="IPR012910">
    <property type="entry name" value="Plug_dom"/>
</dbReference>
<name>A0A316HJC5_9SPHI</name>
<dbReference type="SUPFAM" id="SSF56935">
    <property type="entry name" value="Porins"/>
    <property type="match status" value="1"/>
</dbReference>
<dbReference type="InterPro" id="IPR036942">
    <property type="entry name" value="Beta-barrel_TonB_sf"/>
</dbReference>
<evidence type="ECO:0000256" key="6">
    <source>
        <dbReference type="ARBA" id="ARBA00023077"/>
    </source>
</evidence>